<name>A0A2P2QX52_RHIMU</name>
<proteinExistence type="predicted"/>
<organism evidence="1">
    <name type="scientific">Rhizophora mucronata</name>
    <name type="common">Asiatic mangrove</name>
    <dbReference type="NCBI Taxonomy" id="61149"/>
    <lineage>
        <taxon>Eukaryota</taxon>
        <taxon>Viridiplantae</taxon>
        <taxon>Streptophyta</taxon>
        <taxon>Embryophyta</taxon>
        <taxon>Tracheophyta</taxon>
        <taxon>Spermatophyta</taxon>
        <taxon>Magnoliopsida</taxon>
        <taxon>eudicotyledons</taxon>
        <taxon>Gunneridae</taxon>
        <taxon>Pentapetalae</taxon>
        <taxon>rosids</taxon>
        <taxon>fabids</taxon>
        <taxon>Malpighiales</taxon>
        <taxon>Rhizophoraceae</taxon>
        <taxon>Rhizophora</taxon>
    </lineage>
</organism>
<reference evidence="1" key="1">
    <citation type="submission" date="2018-02" db="EMBL/GenBank/DDBJ databases">
        <title>Rhizophora mucronata_Transcriptome.</title>
        <authorList>
            <person name="Meera S.P."/>
            <person name="Sreeshan A."/>
            <person name="Augustine A."/>
        </authorList>
    </citation>
    <scope>NUCLEOTIDE SEQUENCE</scope>
    <source>
        <tissue evidence="1">Leaf</tissue>
    </source>
</reference>
<dbReference type="EMBL" id="GGEC01091064">
    <property type="protein sequence ID" value="MBX71548.1"/>
    <property type="molecule type" value="Transcribed_RNA"/>
</dbReference>
<protein>
    <submittedName>
        <fullName evidence="1">Uncharacterized protein</fullName>
    </submittedName>
</protein>
<evidence type="ECO:0000313" key="1">
    <source>
        <dbReference type="EMBL" id="MBX71548.1"/>
    </source>
</evidence>
<accession>A0A2P2QX52</accession>
<dbReference type="AlphaFoldDB" id="A0A2P2QX52"/>
<sequence>MLHGQPNLRTYSSSSRGRVLLCY</sequence>